<evidence type="ECO:0000313" key="2">
    <source>
        <dbReference type="EMBL" id="EXB51446.1"/>
    </source>
</evidence>
<dbReference type="eggNOG" id="KOG4658">
    <property type="taxonomic scope" value="Eukaryota"/>
</dbReference>
<dbReference type="Gene3D" id="3.80.10.10">
    <property type="entry name" value="Ribonuclease Inhibitor"/>
    <property type="match status" value="1"/>
</dbReference>
<reference evidence="3" key="1">
    <citation type="submission" date="2013-01" db="EMBL/GenBank/DDBJ databases">
        <title>Draft Genome Sequence of a Mulberry Tree, Morus notabilis C.K. Schneid.</title>
        <authorList>
            <person name="He N."/>
            <person name="Zhao S."/>
        </authorList>
    </citation>
    <scope>NUCLEOTIDE SEQUENCE</scope>
</reference>
<gene>
    <name evidence="2" type="ORF">L484_010425</name>
</gene>
<sequence>MIPSGLHELDLISCRRCKNLPSLENIPNLTRLFLQAFDGVRNIGKDFGQHLALKELALIDFPNLKTWLSPGSGRPVFPNLRKLFLNKCPLLVIMPQVLSIQHLDLQVCNALLLDSFPNLTSLKTLVIQRVPNLLHFPAVFPSNNPFLTTLEIKSCSRLRFLPDKFGNLAALKSVTIQWCENLLSLPPSLHNLSALESLEIGDCHRLTCLSPGWTRGLGSLRSLSIGNCSKLSSLSMECQ</sequence>
<accession>W9QRH0</accession>
<keyword evidence="3" id="KW-1185">Reference proteome</keyword>
<dbReference type="SUPFAM" id="SSF52058">
    <property type="entry name" value="L domain-like"/>
    <property type="match status" value="1"/>
</dbReference>
<organism evidence="2 3">
    <name type="scientific">Morus notabilis</name>
    <dbReference type="NCBI Taxonomy" id="981085"/>
    <lineage>
        <taxon>Eukaryota</taxon>
        <taxon>Viridiplantae</taxon>
        <taxon>Streptophyta</taxon>
        <taxon>Embryophyta</taxon>
        <taxon>Tracheophyta</taxon>
        <taxon>Spermatophyta</taxon>
        <taxon>Magnoliopsida</taxon>
        <taxon>eudicotyledons</taxon>
        <taxon>Gunneridae</taxon>
        <taxon>Pentapetalae</taxon>
        <taxon>rosids</taxon>
        <taxon>fabids</taxon>
        <taxon>Rosales</taxon>
        <taxon>Moraceae</taxon>
        <taxon>Moreae</taxon>
        <taxon>Morus</taxon>
    </lineage>
</organism>
<evidence type="ECO:0000313" key="3">
    <source>
        <dbReference type="Proteomes" id="UP000030645"/>
    </source>
</evidence>
<keyword evidence="1" id="KW-0611">Plant defense</keyword>
<dbReference type="STRING" id="981085.W9QRH0"/>
<dbReference type="GO" id="GO:0006952">
    <property type="term" value="P:defense response"/>
    <property type="evidence" value="ECO:0007669"/>
    <property type="project" value="UniProtKB-KW"/>
</dbReference>
<dbReference type="AlphaFoldDB" id="W9QRH0"/>
<name>W9QRH0_9ROSA</name>
<dbReference type="InterPro" id="IPR032675">
    <property type="entry name" value="LRR_dom_sf"/>
</dbReference>
<proteinExistence type="predicted"/>
<dbReference type="PANTHER" id="PTHR36766">
    <property type="entry name" value="PLANT BROAD-SPECTRUM MILDEW RESISTANCE PROTEIN RPW8"/>
    <property type="match status" value="1"/>
</dbReference>
<dbReference type="PANTHER" id="PTHR36766:SF40">
    <property type="entry name" value="DISEASE RESISTANCE PROTEIN RGA3"/>
    <property type="match status" value="1"/>
</dbReference>
<protein>
    <submittedName>
        <fullName evidence="2">Uncharacterized protein</fullName>
    </submittedName>
</protein>
<dbReference type="Proteomes" id="UP000030645">
    <property type="component" value="Unassembled WGS sequence"/>
</dbReference>
<dbReference type="EMBL" id="KE344039">
    <property type="protein sequence ID" value="EXB51446.1"/>
    <property type="molecule type" value="Genomic_DNA"/>
</dbReference>
<evidence type="ECO:0000256" key="1">
    <source>
        <dbReference type="ARBA" id="ARBA00022821"/>
    </source>
</evidence>